<dbReference type="PANTHER" id="PTHR43214">
    <property type="entry name" value="TWO-COMPONENT RESPONSE REGULATOR"/>
    <property type="match status" value="1"/>
</dbReference>
<dbReference type="Gene3D" id="1.10.10.10">
    <property type="entry name" value="Winged helix-like DNA-binding domain superfamily/Winged helix DNA-binding domain"/>
    <property type="match status" value="1"/>
</dbReference>
<dbReference type="AlphaFoldDB" id="A0A410RMI4"/>
<protein>
    <submittedName>
        <fullName evidence="3">LuxR family transcriptional regulator</fullName>
    </submittedName>
</protein>
<dbReference type="GO" id="GO:0006355">
    <property type="term" value="P:regulation of DNA-templated transcription"/>
    <property type="evidence" value="ECO:0007669"/>
    <property type="project" value="InterPro"/>
</dbReference>
<sequence length="358" mass="40532">MGRALRFTSREESIQNELLTNLVGLGSYQDIHDVLEPRVLQLCQADHFALGCANLDGSVGLQWTSRTTMPLLKHYSEWVTQDFVFQATLAQPNRVLSTQEMLRGQKLDTQPTRHRSVEAGLDLRQVMATLLMEEQQGLKGGLAVYSERSRPFPARSQRLLQLLVPAIHRAVSHVQRIHAQGLELDLLKSGAVESGALLVLTPWGREMVRTNAATLLLEKWFARSDLTPRGIPHAWVKRVEALSRVKGMHPPALLHDDRERDGEQLQVTFSLSTIHWAGNPLWQVRILERPHWLREDWLRLLTPTERKVADGVHRGDSNRDIALQLGSSEGTVKKQLQSIYRKTGTSSRTQFLAQGRRA</sequence>
<evidence type="ECO:0000259" key="2">
    <source>
        <dbReference type="PROSITE" id="PS50043"/>
    </source>
</evidence>
<dbReference type="CDD" id="cd06170">
    <property type="entry name" value="LuxR_C_like"/>
    <property type="match status" value="1"/>
</dbReference>
<dbReference type="InterPro" id="IPR039420">
    <property type="entry name" value="WalR-like"/>
</dbReference>
<dbReference type="Pfam" id="PF00196">
    <property type="entry name" value="GerE"/>
    <property type="match status" value="1"/>
</dbReference>
<accession>A0A410RMI4</accession>
<evidence type="ECO:0000313" key="3">
    <source>
        <dbReference type="EMBL" id="QAT83174.1"/>
    </source>
</evidence>
<dbReference type="SUPFAM" id="SSF46894">
    <property type="entry name" value="C-terminal effector domain of the bipartite response regulators"/>
    <property type="match status" value="1"/>
</dbReference>
<dbReference type="Proteomes" id="UP000288758">
    <property type="component" value="Chromosome"/>
</dbReference>
<gene>
    <name evidence="3" type="ORF">EJ065_1574</name>
</gene>
<dbReference type="SMART" id="SM00421">
    <property type="entry name" value="HTH_LUXR"/>
    <property type="match status" value="1"/>
</dbReference>
<dbReference type="InterPro" id="IPR036388">
    <property type="entry name" value="WH-like_DNA-bd_sf"/>
</dbReference>
<dbReference type="PROSITE" id="PS50043">
    <property type="entry name" value="HTH_LUXR_2"/>
    <property type="match status" value="1"/>
</dbReference>
<name>A0A410RMI4_CORCK</name>
<dbReference type="EMBL" id="CP034669">
    <property type="protein sequence ID" value="QAT83174.1"/>
    <property type="molecule type" value="Genomic_DNA"/>
</dbReference>
<evidence type="ECO:0000313" key="4">
    <source>
        <dbReference type="Proteomes" id="UP000288758"/>
    </source>
</evidence>
<reference evidence="3 4" key="1">
    <citation type="submission" date="2018-12" db="EMBL/GenBank/DDBJ databases">
        <title>Complete Genome Sequence of the Corallopyronin A producing Myxobacterium Corallococcus coralloides B035.</title>
        <authorList>
            <person name="Bouhired S.M."/>
            <person name="Rupp O."/>
            <person name="Blom J."/>
            <person name="Schaeberle T.F."/>
            <person name="Kehraus S."/>
            <person name="Schiefer A."/>
            <person name="Pfarr K."/>
            <person name="Goesmann A."/>
            <person name="Hoerauf A."/>
            <person name="Koenig G.M."/>
        </authorList>
    </citation>
    <scope>NUCLEOTIDE SEQUENCE [LARGE SCALE GENOMIC DNA]</scope>
    <source>
        <strain evidence="3 4">B035</strain>
    </source>
</reference>
<dbReference type="PRINTS" id="PR00038">
    <property type="entry name" value="HTHLUXR"/>
</dbReference>
<organism evidence="3 4">
    <name type="scientific">Corallococcus coralloides</name>
    <name type="common">Myxococcus coralloides</name>
    <dbReference type="NCBI Taxonomy" id="184914"/>
    <lineage>
        <taxon>Bacteria</taxon>
        <taxon>Pseudomonadati</taxon>
        <taxon>Myxococcota</taxon>
        <taxon>Myxococcia</taxon>
        <taxon>Myxococcales</taxon>
        <taxon>Cystobacterineae</taxon>
        <taxon>Myxococcaceae</taxon>
        <taxon>Corallococcus</taxon>
    </lineage>
</organism>
<dbReference type="InterPro" id="IPR000792">
    <property type="entry name" value="Tscrpt_reg_LuxR_C"/>
</dbReference>
<dbReference type="InterPro" id="IPR016032">
    <property type="entry name" value="Sig_transdc_resp-reg_C-effctor"/>
</dbReference>
<proteinExistence type="predicted"/>
<evidence type="ECO:0000256" key="1">
    <source>
        <dbReference type="ARBA" id="ARBA00023125"/>
    </source>
</evidence>
<keyword evidence="1" id="KW-0238">DNA-binding</keyword>
<dbReference type="GO" id="GO:0003677">
    <property type="term" value="F:DNA binding"/>
    <property type="evidence" value="ECO:0007669"/>
    <property type="project" value="UniProtKB-KW"/>
</dbReference>
<feature type="domain" description="HTH luxR-type" evidence="2">
    <location>
        <begin position="294"/>
        <end position="358"/>
    </location>
</feature>